<name>A0AC61DF99_9FIRM</name>
<evidence type="ECO:0000313" key="2">
    <source>
        <dbReference type="Proteomes" id="UP000224460"/>
    </source>
</evidence>
<dbReference type="EMBL" id="PEDL01000001">
    <property type="protein sequence ID" value="PHV71910.1"/>
    <property type="molecule type" value="Genomic_DNA"/>
</dbReference>
<organism evidence="1 2">
    <name type="scientific">Sporanaerobium hydrogeniformans</name>
    <dbReference type="NCBI Taxonomy" id="3072179"/>
    <lineage>
        <taxon>Bacteria</taxon>
        <taxon>Bacillati</taxon>
        <taxon>Bacillota</taxon>
        <taxon>Clostridia</taxon>
        <taxon>Lachnospirales</taxon>
        <taxon>Lachnospiraceae</taxon>
        <taxon>Sporanaerobium</taxon>
    </lineage>
</organism>
<sequence>MALPRAVKIRKDSVEYTNNVEAVQYTINELIRAALRDCGKLFCNRFRQAYYRAFKRKKGNVGRFTQYWVRSKQEKPDLLVGIKPNAFYGGMQEFGSSKTARLGLLTSTVQNNIDTMQEIQAQYLSAINQENPVVNDEEYEGGADG</sequence>
<proteinExistence type="predicted"/>
<comment type="caution">
    <text evidence="1">The sequence shown here is derived from an EMBL/GenBank/DDBJ whole genome shotgun (WGS) entry which is preliminary data.</text>
</comment>
<dbReference type="Proteomes" id="UP000224460">
    <property type="component" value="Unassembled WGS sequence"/>
</dbReference>
<protein>
    <submittedName>
        <fullName evidence="1">Uncharacterized protein</fullName>
    </submittedName>
</protein>
<gene>
    <name evidence="1" type="ORF">CS063_00055</name>
</gene>
<keyword evidence="2" id="KW-1185">Reference proteome</keyword>
<evidence type="ECO:0000313" key="1">
    <source>
        <dbReference type="EMBL" id="PHV71910.1"/>
    </source>
</evidence>
<accession>A0AC61DF99</accession>
<reference evidence="1" key="1">
    <citation type="submission" date="2017-10" db="EMBL/GenBank/DDBJ databases">
        <title>Genome sequence of cellulolytic Lachnospiraceae bacterium XHS1971 isolated from hotspring sediment.</title>
        <authorList>
            <person name="Vasudevan G."/>
            <person name="Joshi A.J."/>
            <person name="Hivarkar S."/>
            <person name="Lanjekar V.B."/>
            <person name="Dhakephalkar P.K."/>
            <person name="Dagar S."/>
        </authorList>
    </citation>
    <scope>NUCLEOTIDE SEQUENCE</scope>
    <source>
        <strain evidence="1">XHS1971</strain>
    </source>
</reference>